<dbReference type="InterPro" id="IPR045518">
    <property type="entry name" value="2EXR"/>
</dbReference>
<dbReference type="STRING" id="327505.A0A2H3G4H5"/>
<dbReference type="Pfam" id="PF20150">
    <property type="entry name" value="2EXR"/>
    <property type="match status" value="1"/>
</dbReference>
<reference evidence="2 3" key="2">
    <citation type="journal article" date="2017" name="Sci. Rep.">
        <title>A mobile pathogenicity chromosome in Fusarium oxysporum for infection of multiple cucurbit species.</title>
        <authorList>
            <person name="van Dam P."/>
            <person name="Fokkens L."/>
            <person name="Ayukawa Y."/>
            <person name="van der Gragt M."/>
            <person name="Ter Horst A."/>
            <person name="Brankovics B."/>
            <person name="Houterman P.M."/>
            <person name="Arie T."/>
            <person name="Rep M."/>
        </authorList>
    </citation>
    <scope>NUCLEOTIDE SEQUENCE [LARGE SCALE GENOMIC DNA]</scope>
    <source>
        <strain evidence="2 3">Forc016</strain>
    </source>
</reference>
<protein>
    <recommendedName>
        <fullName evidence="1">2EXR domain-containing protein</fullName>
    </recommendedName>
</protein>
<dbReference type="EMBL" id="MABQ02000010">
    <property type="protein sequence ID" value="PCD24890.1"/>
    <property type="molecule type" value="Genomic_DNA"/>
</dbReference>
<comment type="caution">
    <text evidence="2">The sequence shown here is derived from an EMBL/GenBank/DDBJ whole genome shotgun (WGS) entry which is preliminary data.</text>
</comment>
<name>A0A2H3G4H5_FUSOX</name>
<feature type="domain" description="2EXR" evidence="1">
    <location>
        <begin position="30"/>
        <end position="133"/>
    </location>
</feature>
<evidence type="ECO:0000259" key="1">
    <source>
        <dbReference type="Pfam" id="PF20150"/>
    </source>
</evidence>
<dbReference type="AlphaFoldDB" id="A0A2H3G4H5"/>
<accession>A0A2H3G4H5</accession>
<evidence type="ECO:0000313" key="2">
    <source>
        <dbReference type="EMBL" id="PCD24890.1"/>
    </source>
</evidence>
<organism evidence="2 3">
    <name type="scientific">Fusarium oxysporum f. sp. radicis-cucumerinum</name>
    <dbReference type="NCBI Taxonomy" id="327505"/>
    <lineage>
        <taxon>Eukaryota</taxon>
        <taxon>Fungi</taxon>
        <taxon>Dikarya</taxon>
        <taxon>Ascomycota</taxon>
        <taxon>Pezizomycotina</taxon>
        <taxon>Sordariomycetes</taxon>
        <taxon>Hypocreomycetidae</taxon>
        <taxon>Hypocreales</taxon>
        <taxon>Nectriaceae</taxon>
        <taxon>Fusarium</taxon>
        <taxon>Fusarium oxysporum species complex</taxon>
    </lineage>
</organism>
<evidence type="ECO:0000313" key="3">
    <source>
        <dbReference type="Proteomes" id="UP000219602"/>
    </source>
</evidence>
<sequence>MDDPNQNPQVKPGRLPSLLNPKFPISNATFHLFPNLPTELRQMIWEQSLTCERYIKVELCTIDKTTGKIRRGGVPGGIPGAIPGITRPLTGPYRILFHHPPKPGALFSTSAESRASAQRFYRIVLPCFYVTESPLITDSLHDSQQNTERNPQGIVLSYVGPQSHRRPQALIPGTLSLNPELDTLEIDGLPLFTNFANDVWNHDPRKAGLYHVAFLYTHWSFSFRVHHLPCYARSEEQLRQVVARLRSVTFIHYADVDKVSYKCPAEHQCLLHYRCLLPVAGATGNFSRQQDPRHIGHEVLNNVYFDLSDTSDLGRPYQKWMGLVEKLRVTTPCVYKIAYTTNRSKSPISCESDTVVHLKSEGERREQKRLNGKGFQQEQVWMHLKETTGQFNGAVETAIGFWTFPIESLGQISRAHNRSEDQRGCFYDLSASWPELCLFDL</sequence>
<gene>
    <name evidence="2" type="ORF">AU210_014005</name>
</gene>
<proteinExistence type="predicted"/>
<dbReference type="PANTHER" id="PTHR35910:SF6">
    <property type="entry name" value="2EXR DOMAIN-CONTAINING PROTEIN"/>
    <property type="match status" value="1"/>
</dbReference>
<reference evidence="2 3" key="1">
    <citation type="journal article" date="2016" name="Environ. Microbiol.">
        <title>Effector profiles distinguish formae speciales of Fusarium oxysporum.</title>
        <authorList>
            <person name="van Dam P."/>
            <person name="Fokkens L."/>
            <person name="Schmidt S.M."/>
            <person name="Linmans J.H."/>
            <person name="Kistler H.C."/>
            <person name="Ma L.J."/>
            <person name="Rep M."/>
        </authorList>
    </citation>
    <scope>NUCLEOTIDE SEQUENCE [LARGE SCALE GENOMIC DNA]</scope>
    <source>
        <strain evidence="2 3">Forc016</strain>
    </source>
</reference>
<dbReference type="PANTHER" id="PTHR35910">
    <property type="entry name" value="2EXR DOMAIN-CONTAINING PROTEIN"/>
    <property type="match status" value="1"/>
</dbReference>
<dbReference type="Proteomes" id="UP000219602">
    <property type="component" value="Chromosome 12"/>
</dbReference>